<dbReference type="PANTHER" id="PTHR30309:SF0">
    <property type="entry name" value="GLYCEROL-3-PHOSPHATE ACYLTRANSFERASE-RELATED"/>
    <property type="match status" value="1"/>
</dbReference>
<evidence type="ECO:0000256" key="9">
    <source>
        <dbReference type="ARBA" id="ARBA00023264"/>
    </source>
</evidence>
<keyword evidence="9" id="KW-1208">Phospholipid metabolism</keyword>
<feature type="transmembrane region" description="Helical" evidence="10">
    <location>
        <begin position="169"/>
        <end position="188"/>
    </location>
</feature>
<gene>
    <name evidence="11" type="primary">plsY_3</name>
    <name evidence="11" type="ORF">GALL_151390</name>
</gene>
<dbReference type="Pfam" id="PF02660">
    <property type="entry name" value="G3P_acyltransf"/>
    <property type="match status" value="1"/>
</dbReference>
<evidence type="ECO:0000256" key="2">
    <source>
        <dbReference type="ARBA" id="ARBA00022516"/>
    </source>
</evidence>
<keyword evidence="7 10" id="KW-0472">Membrane</keyword>
<proteinExistence type="inferred from homology"/>
<sequence>MTTNLAALFAALAAYLLGSIAFAVVVSRAMGLPDPRSFGSGNPGATNVLRSGSKLAALLTLGLDACKGWLPVWLAYQAAYAGWLDHAAVPLVAVAVFLGHLYPAFFQFKGGKGVATAAGILLAVSPWLGLATIGTWLIVALFTRYSSLAALAAALFAPFYAWFGSGVAWRGDPAMLLAVTVIALLVVWRHRQNMRNLLAGKESRIGSKRK</sequence>
<evidence type="ECO:0000256" key="1">
    <source>
        <dbReference type="ARBA" id="ARBA00022475"/>
    </source>
</evidence>
<comment type="caution">
    <text evidence="11">The sequence shown here is derived from an EMBL/GenBank/DDBJ whole genome shotgun (WGS) entry which is preliminary data.</text>
</comment>
<dbReference type="PANTHER" id="PTHR30309">
    <property type="entry name" value="INNER MEMBRANE PROTEIN YGIH"/>
    <property type="match status" value="1"/>
</dbReference>
<evidence type="ECO:0000256" key="7">
    <source>
        <dbReference type="ARBA" id="ARBA00023136"/>
    </source>
</evidence>
<dbReference type="AlphaFoldDB" id="A0A1J5S354"/>
<keyword evidence="2" id="KW-0444">Lipid biosynthesis</keyword>
<dbReference type="GO" id="GO:0004366">
    <property type="term" value="F:glycerol-3-phosphate O-acyltransferase activity"/>
    <property type="evidence" value="ECO:0007669"/>
    <property type="project" value="UniProtKB-EC"/>
</dbReference>
<reference evidence="11" key="1">
    <citation type="submission" date="2016-10" db="EMBL/GenBank/DDBJ databases">
        <title>Sequence of Gallionella enrichment culture.</title>
        <authorList>
            <person name="Poehlein A."/>
            <person name="Muehling M."/>
            <person name="Daniel R."/>
        </authorList>
    </citation>
    <scope>NUCLEOTIDE SEQUENCE</scope>
</reference>
<evidence type="ECO:0000256" key="8">
    <source>
        <dbReference type="ARBA" id="ARBA00023209"/>
    </source>
</evidence>
<dbReference type="GO" id="GO:0043772">
    <property type="term" value="F:acyl-phosphate glycerol-3-phosphate acyltransferase activity"/>
    <property type="evidence" value="ECO:0007669"/>
    <property type="project" value="InterPro"/>
</dbReference>
<dbReference type="GO" id="GO:0005886">
    <property type="term" value="C:plasma membrane"/>
    <property type="evidence" value="ECO:0007669"/>
    <property type="project" value="InterPro"/>
</dbReference>
<keyword evidence="3 11" id="KW-0808">Transferase</keyword>
<feature type="transmembrane region" description="Helical" evidence="10">
    <location>
        <begin position="88"/>
        <end position="108"/>
    </location>
</feature>
<evidence type="ECO:0000256" key="6">
    <source>
        <dbReference type="ARBA" id="ARBA00023098"/>
    </source>
</evidence>
<feature type="transmembrane region" description="Helical" evidence="10">
    <location>
        <begin position="114"/>
        <end position="138"/>
    </location>
</feature>
<name>A0A1J5S354_9ZZZZ</name>
<dbReference type="GO" id="GO:0008654">
    <property type="term" value="P:phospholipid biosynthetic process"/>
    <property type="evidence" value="ECO:0007669"/>
    <property type="project" value="UniProtKB-KW"/>
</dbReference>
<evidence type="ECO:0000256" key="10">
    <source>
        <dbReference type="SAM" id="Phobius"/>
    </source>
</evidence>
<dbReference type="EMBL" id="MLJW01000072">
    <property type="protein sequence ID" value="OIR02687.1"/>
    <property type="molecule type" value="Genomic_DNA"/>
</dbReference>
<dbReference type="InterPro" id="IPR003811">
    <property type="entry name" value="G3P_acylTferase_PlsY"/>
</dbReference>
<dbReference type="NCBIfam" id="TIGR00023">
    <property type="entry name" value="glycerol-3-phosphate 1-O-acyltransferase PlsY"/>
    <property type="match status" value="1"/>
</dbReference>
<evidence type="ECO:0000256" key="4">
    <source>
        <dbReference type="ARBA" id="ARBA00022692"/>
    </source>
</evidence>
<keyword evidence="11" id="KW-0012">Acyltransferase</keyword>
<organism evidence="11">
    <name type="scientific">mine drainage metagenome</name>
    <dbReference type="NCBI Taxonomy" id="410659"/>
    <lineage>
        <taxon>unclassified sequences</taxon>
        <taxon>metagenomes</taxon>
        <taxon>ecological metagenomes</taxon>
    </lineage>
</organism>
<keyword evidence="1" id="KW-1003">Cell membrane</keyword>
<dbReference type="EC" id="2.3.1.15" evidence="11"/>
<dbReference type="HAMAP" id="MF_01043">
    <property type="entry name" value="PlsY"/>
    <property type="match status" value="1"/>
</dbReference>
<feature type="transmembrane region" description="Helical" evidence="10">
    <location>
        <begin position="145"/>
        <end position="163"/>
    </location>
</feature>
<keyword evidence="8" id="KW-0594">Phospholipid biosynthesis</keyword>
<evidence type="ECO:0000313" key="11">
    <source>
        <dbReference type="EMBL" id="OIR02687.1"/>
    </source>
</evidence>
<protein>
    <submittedName>
        <fullName evidence="11">Putative glycerol-3-phosphate acyltransferase</fullName>
        <ecNumber evidence="11">2.3.1.-</ecNumber>
        <ecNumber evidence="11">2.3.1.15</ecNumber>
    </submittedName>
</protein>
<accession>A0A1J5S354</accession>
<evidence type="ECO:0000256" key="3">
    <source>
        <dbReference type="ARBA" id="ARBA00022679"/>
    </source>
</evidence>
<keyword evidence="5 10" id="KW-1133">Transmembrane helix</keyword>
<keyword evidence="6" id="KW-0443">Lipid metabolism</keyword>
<dbReference type="SMART" id="SM01207">
    <property type="entry name" value="G3P_acyltransf"/>
    <property type="match status" value="1"/>
</dbReference>
<keyword evidence="4 10" id="KW-0812">Transmembrane</keyword>
<evidence type="ECO:0000256" key="5">
    <source>
        <dbReference type="ARBA" id="ARBA00022989"/>
    </source>
</evidence>
<dbReference type="EC" id="2.3.1.-" evidence="11"/>